<evidence type="ECO:0000259" key="8">
    <source>
        <dbReference type="PROSITE" id="PS50928"/>
    </source>
</evidence>
<dbReference type="SUPFAM" id="SSF161098">
    <property type="entry name" value="MetI-like"/>
    <property type="match status" value="1"/>
</dbReference>
<reference evidence="9 10" key="1">
    <citation type="submission" date="2019-06" db="EMBL/GenBank/DDBJ databases">
        <title>Sequencing the genomes of 1000 actinobacteria strains.</title>
        <authorList>
            <person name="Klenk H.-P."/>
        </authorList>
    </citation>
    <scope>NUCLEOTIDE SEQUENCE [LARGE SCALE GENOMIC DNA]</scope>
    <source>
        <strain evidence="9 10">DSM 45679</strain>
    </source>
</reference>
<dbReference type="RefSeq" id="WP_141996744.1">
    <property type="nucleotide sequence ID" value="NZ_VFML01000001.1"/>
</dbReference>
<dbReference type="GO" id="GO:0055085">
    <property type="term" value="P:transmembrane transport"/>
    <property type="evidence" value="ECO:0007669"/>
    <property type="project" value="InterPro"/>
</dbReference>
<comment type="similarity">
    <text evidence="7">Belongs to the binding-protein-dependent transport system permease family.</text>
</comment>
<dbReference type="EMBL" id="VFML01000001">
    <property type="protein sequence ID" value="TQJ01957.1"/>
    <property type="molecule type" value="Genomic_DNA"/>
</dbReference>
<dbReference type="InterPro" id="IPR000515">
    <property type="entry name" value="MetI-like"/>
</dbReference>
<keyword evidence="2 7" id="KW-0813">Transport</keyword>
<evidence type="ECO:0000313" key="10">
    <source>
        <dbReference type="Proteomes" id="UP000320876"/>
    </source>
</evidence>
<dbReference type="PROSITE" id="PS50928">
    <property type="entry name" value="ABC_TM1"/>
    <property type="match status" value="1"/>
</dbReference>
<feature type="domain" description="ABC transmembrane type-1" evidence="8">
    <location>
        <begin position="66"/>
        <end position="251"/>
    </location>
</feature>
<dbReference type="InterPro" id="IPR035906">
    <property type="entry name" value="MetI-like_sf"/>
</dbReference>
<keyword evidence="6 7" id="KW-0472">Membrane</keyword>
<dbReference type="AlphaFoldDB" id="A0A542DFU8"/>
<evidence type="ECO:0000256" key="6">
    <source>
        <dbReference type="ARBA" id="ARBA00023136"/>
    </source>
</evidence>
<gene>
    <name evidence="9" type="ORF">FB471_1673</name>
</gene>
<dbReference type="Proteomes" id="UP000320876">
    <property type="component" value="Unassembled WGS sequence"/>
</dbReference>
<feature type="transmembrane region" description="Helical" evidence="7">
    <location>
        <begin position="229"/>
        <end position="250"/>
    </location>
</feature>
<keyword evidence="4 7" id="KW-0812">Transmembrane</keyword>
<feature type="transmembrane region" description="Helical" evidence="7">
    <location>
        <begin position="172"/>
        <end position="189"/>
    </location>
</feature>
<dbReference type="PANTHER" id="PTHR30151">
    <property type="entry name" value="ALKANE SULFONATE ABC TRANSPORTER-RELATED, MEMBRANE SUBUNIT"/>
    <property type="match status" value="1"/>
</dbReference>
<feature type="transmembrane region" description="Helical" evidence="7">
    <location>
        <begin position="100"/>
        <end position="124"/>
    </location>
</feature>
<feature type="transmembrane region" description="Helical" evidence="7">
    <location>
        <begin position="75"/>
        <end position="93"/>
    </location>
</feature>
<keyword evidence="5 7" id="KW-1133">Transmembrane helix</keyword>
<dbReference type="PANTHER" id="PTHR30151:SF0">
    <property type="entry name" value="ABC TRANSPORTER PERMEASE PROTEIN MJ0413-RELATED"/>
    <property type="match status" value="1"/>
</dbReference>
<comment type="caution">
    <text evidence="9">The sequence shown here is derived from an EMBL/GenBank/DDBJ whole genome shotgun (WGS) entry which is preliminary data.</text>
</comment>
<feature type="transmembrane region" description="Helical" evidence="7">
    <location>
        <begin position="130"/>
        <end position="151"/>
    </location>
</feature>
<dbReference type="CDD" id="cd06261">
    <property type="entry name" value="TM_PBP2"/>
    <property type="match status" value="1"/>
</dbReference>
<evidence type="ECO:0000313" key="9">
    <source>
        <dbReference type="EMBL" id="TQJ01957.1"/>
    </source>
</evidence>
<accession>A0A542DFU8</accession>
<name>A0A542DFU8_AMYCI</name>
<evidence type="ECO:0000256" key="1">
    <source>
        <dbReference type="ARBA" id="ARBA00004651"/>
    </source>
</evidence>
<dbReference type="OrthoDB" id="9796361at2"/>
<dbReference type="GO" id="GO:0005886">
    <property type="term" value="C:plasma membrane"/>
    <property type="evidence" value="ECO:0007669"/>
    <property type="project" value="UniProtKB-SubCell"/>
</dbReference>
<feature type="transmembrane region" description="Helical" evidence="7">
    <location>
        <begin position="195"/>
        <end position="217"/>
    </location>
</feature>
<dbReference type="Pfam" id="PF00528">
    <property type="entry name" value="BPD_transp_1"/>
    <property type="match status" value="1"/>
</dbReference>
<comment type="subcellular location">
    <subcellularLocation>
        <location evidence="1 7">Cell membrane</location>
        <topology evidence="1 7">Multi-pass membrane protein</topology>
    </subcellularLocation>
</comment>
<dbReference type="Gene3D" id="1.10.3720.10">
    <property type="entry name" value="MetI-like"/>
    <property type="match status" value="1"/>
</dbReference>
<keyword evidence="3" id="KW-1003">Cell membrane</keyword>
<evidence type="ECO:0000256" key="7">
    <source>
        <dbReference type="RuleBase" id="RU363032"/>
    </source>
</evidence>
<evidence type="ECO:0000256" key="5">
    <source>
        <dbReference type="ARBA" id="ARBA00022989"/>
    </source>
</evidence>
<organism evidence="9 10">
    <name type="scientific">Amycolatopsis cihanbeyliensis</name>
    <dbReference type="NCBI Taxonomy" id="1128664"/>
    <lineage>
        <taxon>Bacteria</taxon>
        <taxon>Bacillati</taxon>
        <taxon>Actinomycetota</taxon>
        <taxon>Actinomycetes</taxon>
        <taxon>Pseudonocardiales</taxon>
        <taxon>Pseudonocardiaceae</taxon>
        <taxon>Amycolatopsis</taxon>
    </lineage>
</organism>
<evidence type="ECO:0000256" key="2">
    <source>
        <dbReference type="ARBA" id="ARBA00022448"/>
    </source>
</evidence>
<evidence type="ECO:0000256" key="4">
    <source>
        <dbReference type="ARBA" id="ARBA00022692"/>
    </source>
</evidence>
<proteinExistence type="inferred from homology"/>
<sequence>MRDGSRWSRLVTHRAVRTFGPFLPLLLAWWVVAETELFPPAFFVGPVTVLAEFGDLIKKGILPAYLSDSLTRLASGVLFGLLIGVPAGFLVALSRRVRKLVWPLLLFFQAVADIAWLPIVIVWFGFSLTAVTVVIVYTVVFPLVISIVAGVEQLPRDLPRAARSLGAGRFGVFLDVVLPGALPALATGVRTGLGYGWRALIAAEIIVGTSGIGFMMFDARRGAEVTGVFVGMITLGVLWFALDALILAPFERGTVQRWGMVRTAEVGR</sequence>
<protein>
    <submittedName>
        <fullName evidence="9">NitT/TauT family transport system permease protein/taurine transport system permease protein</fullName>
    </submittedName>
</protein>
<evidence type="ECO:0000256" key="3">
    <source>
        <dbReference type="ARBA" id="ARBA00022475"/>
    </source>
</evidence>
<keyword evidence="10" id="KW-1185">Reference proteome</keyword>